<evidence type="ECO:0000313" key="6">
    <source>
        <dbReference type="Proteomes" id="UP000029857"/>
    </source>
</evidence>
<comment type="similarity">
    <text evidence="1">Belongs to the type-I restriction system S methylase family.</text>
</comment>
<dbReference type="GO" id="GO:0004519">
    <property type="term" value="F:endonuclease activity"/>
    <property type="evidence" value="ECO:0007669"/>
    <property type="project" value="UniProtKB-KW"/>
</dbReference>
<gene>
    <name evidence="5" type="ORF">LS79_010030</name>
</gene>
<dbReference type="Pfam" id="PF01420">
    <property type="entry name" value="Methylase_S"/>
    <property type="match status" value="1"/>
</dbReference>
<evidence type="ECO:0000256" key="3">
    <source>
        <dbReference type="ARBA" id="ARBA00023125"/>
    </source>
</evidence>
<dbReference type="Gene3D" id="3.90.220.20">
    <property type="entry name" value="DNA methylase specificity domains"/>
    <property type="match status" value="1"/>
</dbReference>
<protein>
    <submittedName>
        <fullName evidence="5">Restriction endonuclease subunit S</fullName>
    </submittedName>
</protein>
<reference evidence="5 6" key="1">
    <citation type="journal article" date="2014" name="Genome Announc.">
        <title>Draft genome sequences of eight enterohepatic helicobacter species isolated from both laboratory and wild rodents.</title>
        <authorList>
            <person name="Sheh A."/>
            <person name="Shen Z."/>
            <person name="Fox J.G."/>
        </authorList>
    </citation>
    <scope>NUCLEOTIDE SEQUENCE [LARGE SCALE GENOMIC DNA]</scope>
    <source>
        <strain evidence="5 6">ATCC 49320</strain>
    </source>
</reference>
<feature type="domain" description="Type I restriction modification DNA specificity" evidence="4">
    <location>
        <begin position="18"/>
        <end position="187"/>
    </location>
</feature>
<dbReference type="Proteomes" id="UP000029857">
    <property type="component" value="Unassembled WGS sequence"/>
</dbReference>
<dbReference type="InterPro" id="IPR052021">
    <property type="entry name" value="Type-I_RS_S_subunit"/>
</dbReference>
<evidence type="ECO:0000256" key="1">
    <source>
        <dbReference type="ARBA" id="ARBA00010923"/>
    </source>
</evidence>
<accession>A0A4U8U5G5</accession>
<dbReference type="EMBL" id="JRPJ02000050">
    <property type="protein sequence ID" value="TLE08428.1"/>
    <property type="molecule type" value="Genomic_DNA"/>
</dbReference>
<dbReference type="InterPro" id="IPR000055">
    <property type="entry name" value="Restrct_endonuc_typeI_TRD"/>
</dbReference>
<proteinExistence type="inferred from homology"/>
<evidence type="ECO:0000256" key="2">
    <source>
        <dbReference type="ARBA" id="ARBA00022747"/>
    </source>
</evidence>
<dbReference type="PANTHER" id="PTHR30408">
    <property type="entry name" value="TYPE-1 RESTRICTION ENZYME ECOKI SPECIFICITY PROTEIN"/>
    <property type="match status" value="1"/>
</dbReference>
<keyword evidence="2" id="KW-0680">Restriction system</keyword>
<keyword evidence="3" id="KW-0238">DNA-binding</keyword>
<dbReference type="AlphaFoldDB" id="A0A4U8U5G5"/>
<name>A0A4U8U5G5_9HELI</name>
<dbReference type="InterPro" id="IPR044946">
    <property type="entry name" value="Restrct_endonuc_typeI_TRD_sf"/>
</dbReference>
<dbReference type="GO" id="GO:0009307">
    <property type="term" value="P:DNA restriction-modification system"/>
    <property type="evidence" value="ECO:0007669"/>
    <property type="project" value="UniProtKB-KW"/>
</dbReference>
<evidence type="ECO:0000313" key="5">
    <source>
        <dbReference type="EMBL" id="TLE08428.1"/>
    </source>
</evidence>
<organism evidence="5 6">
    <name type="scientific">Helicobacter bilis</name>
    <dbReference type="NCBI Taxonomy" id="37372"/>
    <lineage>
        <taxon>Bacteria</taxon>
        <taxon>Pseudomonadati</taxon>
        <taxon>Campylobacterota</taxon>
        <taxon>Epsilonproteobacteria</taxon>
        <taxon>Campylobacterales</taxon>
        <taxon>Helicobacteraceae</taxon>
        <taxon>Helicobacter</taxon>
    </lineage>
</organism>
<evidence type="ECO:0000259" key="4">
    <source>
        <dbReference type="Pfam" id="PF01420"/>
    </source>
</evidence>
<keyword evidence="5" id="KW-0540">Nuclease</keyword>
<sequence>MTEDLNTLLESLPTPPKEGWEFKKLGELGKVCMCKRIMKHETNDKEGIPFYKIGTFGAKADCYISQETYENYKANYSYPKNGQILISAAGTIGKAVIYNGEPAYFQDSNIVWIDTDEKIVSNRFLFYTYQNIDWQSKSTRGGTILRLYNDNLRAIQIPLPPLEAQEKIISAIESVENKITLFKEQSQTFEDRKMQVLKNFLVTGSAV</sequence>
<comment type="caution">
    <text evidence="5">The sequence shown here is derived from an EMBL/GenBank/DDBJ whole genome shotgun (WGS) entry which is preliminary data.</text>
</comment>
<dbReference type="CDD" id="cd17292">
    <property type="entry name" value="RMtype1_S_LlaA17I_TRD2-CR2_like"/>
    <property type="match status" value="1"/>
</dbReference>
<keyword evidence="5" id="KW-0255">Endonuclease</keyword>
<dbReference type="GO" id="GO:0003677">
    <property type="term" value="F:DNA binding"/>
    <property type="evidence" value="ECO:0007669"/>
    <property type="project" value="UniProtKB-KW"/>
</dbReference>
<dbReference type="PANTHER" id="PTHR30408:SF12">
    <property type="entry name" value="TYPE I RESTRICTION ENZYME MJAVIII SPECIFICITY SUBUNIT"/>
    <property type="match status" value="1"/>
</dbReference>
<keyword evidence="5" id="KW-0378">Hydrolase</keyword>
<dbReference type="SUPFAM" id="SSF116734">
    <property type="entry name" value="DNA methylase specificity domain"/>
    <property type="match status" value="1"/>
</dbReference>